<keyword evidence="2" id="KW-0349">Heme</keyword>
<keyword evidence="4" id="KW-1185">Reference proteome</keyword>
<dbReference type="GO" id="GO:0016705">
    <property type="term" value="F:oxidoreductase activity, acting on paired donors, with incorporation or reduction of molecular oxygen"/>
    <property type="evidence" value="ECO:0007669"/>
    <property type="project" value="InterPro"/>
</dbReference>
<feature type="binding site" description="axial binding residue" evidence="2">
    <location>
        <position position="460"/>
    </location>
    <ligand>
        <name>heme</name>
        <dbReference type="ChEBI" id="CHEBI:30413"/>
    </ligand>
    <ligandPart>
        <name>Fe</name>
        <dbReference type="ChEBI" id="CHEBI:18248"/>
    </ligandPart>
</feature>
<organism evidence="3 4">
    <name type="scientific">Pyrenophora seminiperda CCB06</name>
    <dbReference type="NCBI Taxonomy" id="1302712"/>
    <lineage>
        <taxon>Eukaryota</taxon>
        <taxon>Fungi</taxon>
        <taxon>Dikarya</taxon>
        <taxon>Ascomycota</taxon>
        <taxon>Pezizomycotina</taxon>
        <taxon>Dothideomycetes</taxon>
        <taxon>Pleosporomycetidae</taxon>
        <taxon>Pleosporales</taxon>
        <taxon>Pleosporineae</taxon>
        <taxon>Pleosporaceae</taxon>
        <taxon>Pyrenophora</taxon>
    </lineage>
</organism>
<dbReference type="Proteomes" id="UP000265663">
    <property type="component" value="Unassembled WGS sequence"/>
</dbReference>
<comment type="similarity">
    <text evidence="1">Belongs to the cytochrome P450 family.</text>
</comment>
<dbReference type="InterPro" id="IPR036396">
    <property type="entry name" value="Cyt_P450_sf"/>
</dbReference>
<dbReference type="GO" id="GO:0004497">
    <property type="term" value="F:monooxygenase activity"/>
    <property type="evidence" value="ECO:0007669"/>
    <property type="project" value="InterPro"/>
</dbReference>
<evidence type="ECO:0000313" key="3">
    <source>
        <dbReference type="EMBL" id="RMZ67698.1"/>
    </source>
</evidence>
<dbReference type="AlphaFoldDB" id="A0A3M7LZR3"/>
<evidence type="ECO:0000313" key="4">
    <source>
        <dbReference type="Proteomes" id="UP000265663"/>
    </source>
</evidence>
<dbReference type="SUPFAM" id="SSF48264">
    <property type="entry name" value="Cytochrome P450"/>
    <property type="match status" value="1"/>
</dbReference>
<proteinExistence type="inferred from homology"/>
<dbReference type="GO" id="GO:0020037">
    <property type="term" value="F:heme binding"/>
    <property type="evidence" value="ECO:0007669"/>
    <property type="project" value="InterPro"/>
</dbReference>
<dbReference type="PANTHER" id="PTHR24305:SF166">
    <property type="entry name" value="CYTOCHROME P450 12A4, MITOCHONDRIAL-RELATED"/>
    <property type="match status" value="1"/>
</dbReference>
<dbReference type="InterPro" id="IPR002401">
    <property type="entry name" value="Cyt_P450_E_grp-I"/>
</dbReference>
<evidence type="ECO:0000256" key="1">
    <source>
        <dbReference type="ARBA" id="ARBA00010617"/>
    </source>
</evidence>
<dbReference type="Gene3D" id="1.10.630.10">
    <property type="entry name" value="Cytochrome P450"/>
    <property type="match status" value="1"/>
</dbReference>
<keyword evidence="2" id="KW-0408">Iron</keyword>
<name>A0A3M7LZR3_9PLEO</name>
<gene>
    <name evidence="3" type="ORF">GMOD_00001660</name>
</gene>
<sequence>MASEPAASSNSGSGFTSLLPSLQVLTQHPILSLLFLTFLTISTYALYNAYLHPLSSYPGPILWRSFRIPYVLATQRGILHTRLTTFHAHYGPVVRVAPNELSYATASALHDIYGNRGPTHLPFERNRTSFKKMTPDEPNSIVGWHEGDHARYRRGFAQAFSDRAVREQSAVVEAYVDTFMRELKVRAGRGEVVDLERWITYLLFDLSGDLTYGESWRCLEKGAEHPWVAIASDFGKGLALIGSINAYPPIDKLLRYIIPKRILKRSMDHRKMSQVQASKRIYQRGEEERKDWVTPTKKYIEAKGDAWTEKEWGINLLVVAFAGSETTASALTAIVRMLLQNKDVLHRLTEEIRGKFKKEEDIGVKSTGDLEYLNACVDEGLRLCPPVVIGIPRVVPKGGGYGGGGTYVTFNQFSAYRQSYNFPSPNDYLPERFLPPSPTTTIPPANPTIFHPFQLGRHQCIGQKTAMLEMRLVLARLLWTFDIRLKDEEDVWDWGEQATYILWDKRALEVVLVRVDGGGGGGGGGGRQRGG</sequence>
<dbReference type="PRINTS" id="PR00463">
    <property type="entry name" value="EP450I"/>
</dbReference>
<dbReference type="PRINTS" id="PR00385">
    <property type="entry name" value="P450"/>
</dbReference>
<dbReference type="EMBL" id="KE747810">
    <property type="protein sequence ID" value="RMZ67698.1"/>
    <property type="molecule type" value="Genomic_DNA"/>
</dbReference>
<dbReference type="InterPro" id="IPR001128">
    <property type="entry name" value="Cyt_P450"/>
</dbReference>
<protein>
    <submittedName>
        <fullName evidence="3">Cytochrome P450</fullName>
    </submittedName>
</protein>
<dbReference type="PANTHER" id="PTHR24305">
    <property type="entry name" value="CYTOCHROME P450"/>
    <property type="match status" value="1"/>
</dbReference>
<dbReference type="GO" id="GO:0005506">
    <property type="term" value="F:iron ion binding"/>
    <property type="evidence" value="ECO:0007669"/>
    <property type="project" value="InterPro"/>
</dbReference>
<reference evidence="3 4" key="1">
    <citation type="journal article" date="2014" name="PLoS ONE">
        <title>De novo Genome Assembly of the Fungal Plant Pathogen Pyrenophora semeniperda.</title>
        <authorList>
            <person name="Soliai M.M."/>
            <person name="Meyer S.E."/>
            <person name="Udall J.A."/>
            <person name="Elzinga D.E."/>
            <person name="Hermansen R.A."/>
            <person name="Bodily P.M."/>
            <person name="Hart A.A."/>
            <person name="Coleman C.E."/>
        </authorList>
    </citation>
    <scope>NUCLEOTIDE SEQUENCE [LARGE SCALE GENOMIC DNA]</scope>
    <source>
        <strain evidence="3 4">CCB06</strain>
        <tissue evidence="3">Mycelium</tissue>
    </source>
</reference>
<accession>A0A3M7LZR3</accession>
<comment type="cofactor">
    <cofactor evidence="2">
        <name>heme</name>
        <dbReference type="ChEBI" id="CHEBI:30413"/>
    </cofactor>
</comment>
<keyword evidence="2" id="KW-0479">Metal-binding</keyword>
<dbReference type="Pfam" id="PF00067">
    <property type="entry name" value="p450"/>
    <property type="match status" value="1"/>
</dbReference>
<dbReference type="CDD" id="cd11058">
    <property type="entry name" value="CYP60B-like"/>
    <property type="match status" value="1"/>
</dbReference>
<dbReference type="OrthoDB" id="1470350at2759"/>
<evidence type="ECO:0000256" key="2">
    <source>
        <dbReference type="PIRSR" id="PIRSR602401-1"/>
    </source>
</evidence>
<dbReference type="InterPro" id="IPR050121">
    <property type="entry name" value="Cytochrome_P450_monoxygenase"/>
</dbReference>